<comment type="catalytic activity">
    <reaction evidence="4">
        <text>L-glutaminyl-[ribosomal protein uL3] + S-adenosyl-L-methionine = N(5)-methyl-L-glutaminyl-[ribosomal protein uL3] + S-adenosyl-L-homocysteine + H(+)</text>
        <dbReference type="Rhea" id="RHEA:45020"/>
        <dbReference type="Rhea" id="RHEA-COMP:11063"/>
        <dbReference type="Rhea" id="RHEA-COMP:11064"/>
        <dbReference type="ChEBI" id="CHEBI:15378"/>
        <dbReference type="ChEBI" id="CHEBI:30011"/>
        <dbReference type="ChEBI" id="CHEBI:57856"/>
        <dbReference type="ChEBI" id="CHEBI:59789"/>
        <dbReference type="ChEBI" id="CHEBI:61891"/>
        <dbReference type="EC" id="2.1.1.298"/>
    </reaction>
</comment>
<dbReference type="NCBIfam" id="TIGR03533">
    <property type="entry name" value="L3_gln_methyl"/>
    <property type="match status" value="1"/>
</dbReference>
<evidence type="ECO:0000256" key="1">
    <source>
        <dbReference type="ARBA" id="ARBA00022603"/>
    </source>
</evidence>
<comment type="similarity">
    <text evidence="4">Belongs to the protein N5-glutamine methyltransferase family. PrmB subfamily.</text>
</comment>
<comment type="function">
    <text evidence="4">Methylates ribosomal protein uL3 on a specific glutamine residue.</text>
</comment>
<dbReference type="Proteomes" id="UP001331561">
    <property type="component" value="Unassembled WGS sequence"/>
</dbReference>
<evidence type="ECO:0000256" key="3">
    <source>
        <dbReference type="ARBA" id="ARBA00022691"/>
    </source>
</evidence>
<comment type="caution">
    <text evidence="6">The sequence shown here is derived from an EMBL/GenBank/DDBJ whole genome shotgun (WGS) entry which is preliminary data.</text>
</comment>
<dbReference type="PROSITE" id="PS00092">
    <property type="entry name" value="N6_MTASE"/>
    <property type="match status" value="1"/>
</dbReference>
<dbReference type="HAMAP" id="MF_02125">
    <property type="entry name" value="L3_methyltr_PrmB"/>
    <property type="match status" value="1"/>
</dbReference>
<evidence type="ECO:0000259" key="5">
    <source>
        <dbReference type="Pfam" id="PF05175"/>
    </source>
</evidence>
<dbReference type="Pfam" id="PF05175">
    <property type="entry name" value="MTS"/>
    <property type="match status" value="1"/>
</dbReference>
<keyword evidence="6" id="KW-0687">Ribonucleoprotein</keyword>
<dbReference type="CDD" id="cd02440">
    <property type="entry name" value="AdoMet_MTases"/>
    <property type="match status" value="1"/>
</dbReference>
<dbReference type="GO" id="GO:0008168">
    <property type="term" value="F:methyltransferase activity"/>
    <property type="evidence" value="ECO:0007669"/>
    <property type="project" value="UniProtKB-KW"/>
</dbReference>
<dbReference type="InterPro" id="IPR004556">
    <property type="entry name" value="HemK-like"/>
</dbReference>
<dbReference type="NCBIfam" id="TIGR00536">
    <property type="entry name" value="hemK_fam"/>
    <property type="match status" value="1"/>
</dbReference>
<dbReference type="PANTHER" id="PTHR47806:SF1">
    <property type="entry name" value="RIBOSOMAL PROTEIN UL3 GLUTAMINE METHYLTRANSFERASE"/>
    <property type="match status" value="1"/>
</dbReference>
<dbReference type="EMBL" id="JAYXHS010000004">
    <property type="protein sequence ID" value="MEC5387901.1"/>
    <property type="molecule type" value="Genomic_DNA"/>
</dbReference>
<dbReference type="InterPro" id="IPR029063">
    <property type="entry name" value="SAM-dependent_MTases_sf"/>
</dbReference>
<dbReference type="GO" id="GO:0032259">
    <property type="term" value="P:methylation"/>
    <property type="evidence" value="ECO:0007669"/>
    <property type="project" value="UniProtKB-KW"/>
</dbReference>
<evidence type="ECO:0000256" key="2">
    <source>
        <dbReference type="ARBA" id="ARBA00022679"/>
    </source>
</evidence>
<protein>
    <recommendedName>
        <fullName evidence="4">Ribosomal protein uL3 glutamine methyltransferase</fullName>
        <shortName evidence="4">uL3 MTase</shortName>
        <ecNumber evidence="4">2.1.1.298</ecNumber>
    </recommendedName>
    <alternativeName>
        <fullName evidence="4">N5-glutamine methyltransferase PrmB</fullName>
    </alternativeName>
</protein>
<accession>A0ABU6K891</accession>
<keyword evidence="3 4" id="KW-0949">S-adenosyl-L-methionine</keyword>
<dbReference type="PANTHER" id="PTHR47806">
    <property type="entry name" value="50S RIBOSOMAL PROTEIN L3 GLUTAMINE METHYLTRANSFERASE"/>
    <property type="match status" value="1"/>
</dbReference>
<dbReference type="InterPro" id="IPR007848">
    <property type="entry name" value="Small_mtfrase_dom"/>
</dbReference>
<organism evidence="6 7">
    <name type="scientific">Uliginosibacterium silvisoli</name>
    <dbReference type="NCBI Taxonomy" id="3114758"/>
    <lineage>
        <taxon>Bacteria</taxon>
        <taxon>Pseudomonadati</taxon>
        <taxon>Pseudomonadota</taxon>
        <taxon>Betaproteobacteria</taxon>
        <taxon>Rhodocyclales</taxon>
        <taxon>Zoogloeaceae</taxon>
        <taxon>Uliginosibacterium</taxon>
    </lineage>
</organism>
<dbReference type="InterPro" id="IPR017127">
    <property type="entry name" value="Ribosome_uL3_MTase"/>
</dbReference>
<gene>
    <name evidence="4 6" type="primary">prmB</name>
    <name evidence="6" type="ORF">VVD49_19365</name>
</gene>
<name>A0ABU6K891_9RHOO</name>
<keyword evidence="7" id="KW-1185">Reference proteome</keyword>
<keyword evidence="1 4" id="KW-0489">Methyltransferase</keyword>
<dbReference type="GO" id="GO:0005840">
    <property type="term" value="C:ribosome"/>
    <property type="evidence" value="ECO:0007669"/>
    <property type="project" value="UniProtKB-KW"/>
</dbReference>
<dbReference type="RefSeq" id="WP_327600875.1">
    <property type="nucleotide sequence ID" value="NZ_JAYXHS010000004.1"/>
</dbReference>
<proteinExistence type="inferred from homology"/>
<dbReference type="Gene3D" id="3.40.50.150">
    <property type="entry name" value="Vaccinia Virus protein VP39"/>
    <property type="match status" value="1"/>
</dbReference>
<dbReference type="SUPFAM" id="SSF53335">
    <property type="entry name" value="S-adenosyl-L-methionine-dependent methyltransferases"/>
    <property type="match status" value="1"/>
</dbReference>
<dbReference type="EC" id="2.1.1.298" evidence="4"/>
<feature type="domain" description="Methyltransferase small" evidence="5">
    <location>
        <begin position="156"/>
        <end position="240"/>
    </location>
</feature>
<dbReference type="PIRSF" id="PIRSF037167">
    <property type="entry name" value="Mtase_YfcB_prd"/>
    <property type="match status" value="1"/>
</dbReference>
<evidence type="ECO:0000313" key="6">
    <source>
        <dbReference type="EMBL" id="MEC5387901.1"/>
    </source>
</evidence>
<evidence type="ECO:0000313" key="7">
    <source>
        <dbReference type="Proteomes" id="UP001331561"/>
    </source>
</evidence>
<dbReference type="InterPro" id="IPR002052">
    <property type="entry name" value="DNA_methylase_N6_adenine_CS"/>
</dbReference>
<sequence>MHNHDEHEHTDACGDDCGHDHSHDHQHSPADELITVRDLVRYATSRFNRKKIFFGHGLQDAYDEAVYLVLHTLHLPLDRLDPFLDACIPAEERGEVIDIIHRRSDERIPAAYLTREAWLGQFRFYVDERVIVPRSFCAELLEGGLGPWIPDDEAVTHALDLCTGSGCLAILMAHRYPYAEIDAIDLSPDALDVAAINVEDYGLQDRVNLIESDVFDALADDQRRYDLIISNPPYVTQESVDNLPDEYRHEPAMSLGAGADGMDIVRRIIAQAGRYLKPDGILIIEVGYNRAEFEAAFPALEAVWLSQSAQDEMVLLLRADQL</sequence>
<reference evidence="6 7" key="1">
    <citation type="submission" date="2024-01" db="EMBL/GenBank/DDBJ databases">
        <title>Uliginosibacterium soil sp. nov.</title>
        <authorList>
            <person name="Lv Y."/>
        </authorList>
    </citation>
    <scope>NUCLEOTIDE SEQUENCE [LARGE SCALE GENOMIC DNA]</scope>
    <source>
        <strain evidence="6 7">H3</strain>
    </source>
</reference>
<evidence type="ECO:0000256" key="4">
    <source>
        <dbReference type="HAMAP-Rule" id="MF_02125"/>
    </source>
</evidence>
<keyword evidence="6" id="KW-0689">Ribosomal protein</keyword>
<keyword evidence="2 4" id="KW-0808">Transferase</keyword>